<keyword evidence="2" id="KW-1185">Reference proteome</keyword>
<dbReference type="RefSeq" id="WP_110886875.1">
    <property type="nucleotide sequence ID" value="NZ_QJSX01000008.1"/>
</dbReference>
<gene>
    <name evidence="1" type="ORF">DES52_10831</name>
</gene>
<dbReference type="Proteomes" id="UP000248326">
    <property type="component" value="Unassembled WGS sequence"/>
</dbReference>
<evidence type="ECO:0000313" key="1">
    <source>
        <dbReference type="EMBL" id="PYE53502.1"/>
    </source>
</evidence>
<comment type="caution">
    <text evidence="1">The sequence shown here is derived from an EMBL/GenBank/DDBJ whole genome shotgun (WGS) entry which is preliminary data.</text>
</comment>
<accession>A0A318S5T1</accession>
<name>A0A318S5T1_9DEIO</name>
<proteinExistence type="predicted"/>
<reference evidence="1 2" key="1">
    <citation type="submission" date="2018-06" db="EMBL/GenBank/DDBJ databases">
        <title>Genomic Encyclopedia of Type Strains, Phase IV (KMG-IV): sequencing the most valuable type-strain genomes for metagenomic binning, comparative biology and taxonomic classification.</title>
        <authorList>
            <person name="Goeker M."/>
        </authorList>
    </citation>
    <scope>NUCLEOTIDE SEQUENCE [LARGE SCALE GENOMIC DNA]</scope>
    <source>
        <strain evidence="1 2">DSM 18048</strain>
    </source>
</reference>
<dbReference type="OrthoDB" id="69875at2"/>
<organism evidence="1 2">
    <name type="scientific">Deinococcus yavapaiensis KR-236</name>
    <dbReference type="NCBI Taxonomy" id="694435"/>
    <lineage>
        <taxon>Bacteria</taxon>
        <taxon>Thermotogati</taxon>
        <taxon>Deinococcota</taxon>
        <taxon>Deinococci</taxon>
        <taxon>Deinococcales</taxon>
        <taxon>Deinococcaceae</taxon>
        <taxon>Deinococcus</taxon>
    </lineage>
</organism>
<dbReference type="EMBL" id="QJSX01000008">
    <property type="protein sequence ID" value="PYE53502.1"/>
    <property type="molecule type" value="Genomic_DNA"/>
</dbReference>
<sequence length="102" mass="11535">MPTRIRIYGKEAVFSEGCWTCDDDVLQAMLQALVDPRSVRTPEGERSHALYAAGRYGGLVLLEHGWVKADMPAPEITMEDIVGKRSEDRAKAGWLSWMKRKK</sequence>
<evidence type="ECO:0000313" key="2">
    <source>
        <dbReference type="Proteomes" id="UP000248326"/>
    </source>
</evidence>
<dbReference type="AlphaFoldDB" id="A0A318S5T1"/>
<protein>
    <submittedName>
        <fullName evidence="1">Uncharacterized protein</fullName>
    </submittedName>
</protein>